<dbReference type="Proteomes" id="UP000324800">
    <property type="component" value="Unassembled WGS sequence"/>
</dbReference>
<dbReference type="SUPFAM" id="SSF48371">
    <property type="entry name" value="ARM repeat"/>
    <property type="match status" value="1"/>
</dbReference>
<dbReference type="InterPro" id="IPR016024">
    <property type="entry name" value="ARM-type_fold"/>
</dbReference>
<dbReference type="GO" id="GO:0000407">
    <property type="term" value="C:phagophore assembly site"/>
    <property type="evidence" value="ECO:0007669"/>
    <property type="project" value="TreeGrafter"/>
</dbReference>
<dbReference type="PROSITE" id="PS00108">
    <property type="entry name" value="PROTEIN_KINASE_ST"/>
    <property type="match status" value="1"/>
</dbReference>
<dbReference type="AlphaFoldDB" id="A0A5J4V1W1"/>
<reference evidence="7 8" key="1">
    <citation type="submission" date="2019-03" db="EMBL/GenBank/DDBJ databases">
        <title>Single cell metagenomics reveals metabolic interactions within the superorganism composed of flagellate Streblomastix strix and complex community of Bacteroidetes bacteria on its surface.</title>
        <authorList>
            <person name="Treitli S.C."/>
            <person name="Kolisko M."/>
            <person name="Husnik F."/>
            <person name="Keeling P."/>
            <person name="Hampl V."/>
        </authorList>
    </citation>
    <scope>NUCLEOTIDE SEQUENCE [LARGE SCALE GENOMIC DNA]</scope>
    <source>
        <strain evidence="7">ST1C</strain>
    </source>
</reference>
<sequence length="488" mass="55886">MLSSLAHLHSLGIVHRDLKPENVFLDENGNTKTADFGLSQKIASKSYLRSAGTAVYAPSEAHMQYKMMFASDIWVLAVIITEMLTGVHPYAGRTQLETIENIKKGKMVVPLPEYIQGELKEMLLNMLDLDADKRPTAKELLDTELMQFQAQIDKANENNEQKEIIEQLIQKNKEFESKVRNLEIEKDQEKRRLDKEKRRADQAEQAQQSSQQTFTSEKERQILIQLEFDKILGSIPNEKDMENITQSDWVQMKNELEKEERGTQLQTDQIRQKKILTCRRIIMKFITKDDDIEGRKQALNAGIADALLKIFSTYPLESITPSHVWAFFEIAFLYDHQISYDAFKNINFTGLVRLLDHPDIAVVHRSAVSIQNILVSGTNITSISSPHPYYQSLASCDGINKLFILFKKNLCKRSKDNAAICIGQLFRAKEIPDTEMRKEVIACLKAAVNDSDSWLKTNSKYRLRGLVQDAVNRAEIEKDGFKIPEDDD</sequence>
<feature type="compositionally biased region" description="Low complexity" evidence="5">
    <location>
        <begin position="203"/>
        <end position="212"/>
    </location>
</feature>
<evidence type="ECO:0000256" key="2">
    <source>
        <dbReference type="ARBA" id="ARBA00022741"/>
    </source>
</evidence>
<dbReference type="PANTHER" id="PTHR24348">
    <property type="entry name" value="SERINE/THREONINE-PROTEIN KINASE UNC-51-RELATED"/>
    <property type="match status" value="1"/>
</dbReference>
<dbReference type="Gene3D" id="1.10.510.10">
    <property type="entry name" value="Transferase(Phosphotransferase) domain 1"/>
    <property type="match status" value="1"/>
</dbReference>
<dbReference type="OrthoDB" id="4062651at2759"/>
<keyword evidence="2" id="KW-0547">Nucleotide-binding</keyword>
<dbReference type="GO" id="GO:0010506">
    <property type="term" value="P:regulation of autophagy"/>
    <property type="evidence" value="ECO:0007669"/>
    <property type="project" value="InterPro"/>
</dbReference>
<dbReference type="GO" id="GO:0000045">
    <property type="term" value="P:autophagosome assembly"/>
    <property type="evidence" value="ECO:0007669"/>
    <property type="project" value="TreeGrafter"/>
</dbReference>
<dbReference type="EMBL" id="SNRW01010451">
    <property type="protein sequence ID" value="KAA6376544.1"/>
    <property type="molecule type" value="Genomic_DNA"/>
</dbReference>
<proteinExistence type="predicted"/>
<dbReference type="InterPro" id="IPR011009">
    <property type="entry name" value="Kinase-like_dom_sf"/>
</dbReference>
<dbReference type="Gene3D" id="1.25.10.10">
    <property type="entry name" value="Leucine-rich Repeat Variant"/>
    <property type="match status" value="1"/>
</dbReference>
<dbReference type="InterPro" id="IPR008271">
    <property type="entry name" value="Ser/Thr_kinase_AS"/>
</dbReference>
<keyword evidence="3 7" id="KW-0418">Kinase</keyword>
<dbReference type="PANTHER" id="PTHR24348:SF22">
    <property type="entry name" value="NON-SPECIFIC SERINE_THREONINE PROTEIN KINASE"/>
    <property type="match status" value="1"/>
</dbReference>
<dbReference type="InterPro" id="IPR000719">
    <property type="entry name" value="Prot_kinase_dom"/>
</dbReference>
<accession>A0A5J4V1W1</accession>
<evidence type="ECO:0000259" key="6">
    <source>
        <dbReference type="PROSITE" id="PS50011"/>
    </source>
</evidence>
<feature type="region of interest" description="Disordered" evidence="5">
    <location>
        <begin position="190"/>
        <end position="216"/>
    </location>
</feature>
<protein>
    <submittedName>
        <fullName evidence="7">Putative G2-specific protein kinase nim-1</fullName>
    </submittedName>
</protein>
<dbReference type="InterPro" id="IPR011989">
    <property type="entry name" value="ARM-like"/>
</dbReference>
<dbReference type="GO" id="GO:0016020">
    <property type="term" value="C:membrane"/>
    <property type="evidence" value="ECO:0007669"/>
    <property type="project" value="TreeGrafter"/>
</dbReference>
<comment type="caution">
    <text evidence="7">The sequence shown here is derived from an EMBL/GenBank/DDBJ whole genome shotgun (WGS) entry which is preliminary data.</text>
</comment>
<name>A0A5J4V1W1_9EUKA</name>
<feature type="compositionally biased region" description="Basic and acidic residues" evidence="5">
    <location>
        <begin position="190"/>
        <end position="202"/>
    </location>
</feature>
<keyword evidence="1" id="KW-0808">Transferase</keyword>
<evidence type="ECO:0000313" key="8">
    <source>
        <dbReference type="Proteomes" id="UP000324800"/>
    </source>
</evidence>
<dbReference type="PROSITE" id="PS50011">
    <property type="entry name" value="PROTEIN_KINASE_DOM"/>
    <property type="match status" value="1"/>
</dbReference>
<dbReference type="GO" id="GO:0005829">
    <property type="term" value="C:cytosol"/>
    <property type="evidence" value="ECO:0007669"/>
    <property type="project" value="TreeGrafter"/>
</dbReference>
<dbReference type="GO" id="GO:0004674">
    <property type="term" value="F:protein serine/threonine kinase activity"/>
    <property type="evidence" value="ECO:0007669"/>
    <property type="project" value="InterPro"/>
</dbReference>
<gene>
    <name evidence="7" type="ORF">EZS28_027929</name>
</gene>
<dbReference type="SUPFAM" id="SSF56112">
    <property type="entry name" value="Protein kinase-like (PK-like)"/>
    <property type="match status" value="1"/>
</dbReference>
<evidence type="ECO:0000256" key="4">
    <source>
        <dbReference type="ARBA" id="ARBA00022840"/>
    </source>
</evidence>
<evidence type="ECO:0000256" key="3">
    <source>
        <dbReference type="ARBA" id="ARBA00022777"/>
    </source>
</evidence>
<dbReference type="GO" id="GO:0005776">
    <property type="term" value="C:autophagosome"/>
    <property type="evidence" value="ECO:0007669"/>
    <property type="project" value="TreeGrafter"/>
</dbReference>
<keyword evidence="4" id="KW-0067">ATP-binding</keyword>
<dbReference type="SMART" id="SM00220">
    <property type="entry name" value="S_TKc"/>
    <property type="match status" value="1"/>
</dbReference>
<dbReference type="GO" id="GO:0005524">
    <property type="term" value="F:ATP binding"/>
    <property type="evidence" value="ECO:0007669"/>
    <property type="project" value="UniProtKB-KW"/>
</dbReference>
<organism evidence="7 8">
    <name type="scientific">Streblomastix strix</name>
    <dbReference type="NCBI Taxonomy" id="222440"/>
    <lineage>
        <taxon>Eukaryota</taxon>
        <taxon>Metamonada</taxon>
        <taxon>Preaxostyla</taxon>
        <taxon>Oxymonadida</taxon>
        <taxon>Streblomastigidae</taxon>
        <taxon>Streblomastix</taxon>
    </lineage>
</organism>
<dbReference type="Pfam" id="PF00069">
    <property type="entry name" value="Pkinase"/>
    <property type="match status" value="1"/>
</dbReference>
<evidence type="ECO:0000256" key="1">
    <source>
        <dbReference type="ARBA" id="ARBA00022679"/>
    </source>
</evidence>
<feature type="domain" description="Protein kinase" evidence="6">
    <location>
        <begin position="1"/>
        <end position="146"/>
    </location>
</feature>
<evidence type="ECO:0000256" key="5">
    <source>
        <dbReference type="SAM" id="MobiDB-lite"/>
    </source>
</evidence>
<dbReference type="InterPro" id="IPR045269">
    <property type="entry name" value="Atg1-like"/>
</dbReference>
<evidence type="ECO:0000313" key="7">
    <source>
        <dbReference type="EMBL" id="KAA6376544.1"/>
    </source>
</evidence>